<organism evidence="2 3">
    <name type="scientific">Desulfosarcina widdelii</name>
    <dbReference type="NCBI Taxonomy" id="947919"/>
    <lineage>
        <taxon>Bacteria</taxon>
        <taxon>Pseudomonadati</taxon>
        <taxon>Thermodesulfobacteriota</taxon>
        <taxon>Desulfobacteria</taxon>
        <taxon>Desulfobacterales</taxon>
        <taxon>Desulfosarcinaceae</taxon>
        <taxon>Desulfosarcina</taxon>
    </lineage>
</organism>
<name>A0A5K7ZD97_9BACT</name>
<sequence>MDAPKKSTDKETTDFWQDHSLTFLEMAFRNDRRERLEKADGYAKKTGDCGDTVELFLMVENDTIGRLAYEMDGCLHTNACCNAVASLVEGKPVESAWEITPETIKDLLETLPEDHFHCAELVVGTLYLALSDARENQRSPWKKIYR</sequence>
<dbReference type="RefSeq" id="WP_155307388.1">
    <property type="nucleotide sequence ID" value="NZ_AP021875.1"/>
</dbReference>
<gene>
    <name evidence="2" type="ORF">DSCW_62070</name>
</gene>
<accession>A0A5K7ZD97</accession>
<dbReference type="Gene3D" id="3.90.1010.10">
    <property type="match status" value="1"/>
</dbReference>
<protein>
    <recommendedName>
        <fullName evidence="1">NIF system FeS cluster assembly NifU N-terminal domain-containing protein</fullName>
    </recommendedName>
</protein>
<dbReference type="KEGG" id="dwd:DSCW_62070"/>
<dbReference type="EMBL" id="AP021875">
    <property type="protein sequence ID" value="BBO78790.1"/>
    <property type="molecule type" value="Genomic_DNA"/>
</dbReference>
<feature type="domain" description="NIF system FeS cluster assembly NifU N-terminal" evidence="1">
    <location>
        <begin position="47"/>
        <end position="134"/>
    </location>
</feature>
<evidence type="ECO:0000313" key="3">
    <source>
        <dbReference type="Proteomes" id="UP000427769"/>
    </source>
</evidence>
<dbReference type="GO" id="GO:0005506">
    <property type="term" value="F:iron ion binding"/>
    <property type="evidence" value="ECO:0007669"/>
    <property type="project" value="InterPro"/>
</dbReference>
<proteinExistence type="predicted"/>
<reference evidence="2 3" key="1">
    <citation type="submission" date="2019-11" db="EMBL/GenBank/DDBJ databases">
        <title>Comparative genomics of hydrocarbon-degrading Desulfosarcina strains.</title>
        <authorList>
            <person name="Watanabe M."/>
            <person name="Kojima H."/>
            <person name="Fukui M."/>
        </authorList>
    </citation>
    <scope>NUCLEOTIDE SEQUENCE [LARGE SCALE GENOMIC DNA]</scope>
    <source>
        <strain evidence="2 3">PP31</strain>
    </source>
</reference>
<dbReference type="GO" id="GO:0016226">
    <property type="term" value="P:iron-sulfur cluster assembly"/>
    <property type="evidence" value="ECO:0007669"/>
    <property type="project" value="InterPro"/>
</dbReference>
<dbReference type="Proteomes" id="UP000427769">
    <property type="component" value="Chromosome"/>
</dbReference>
<dbReference type="InterPro" id="IPR002871">
    <property type="entry name" value="NIF_FeS_clus_asmbl_NifU_N"/>
</dbReference>
<evidence type="ECO:0000259" key="1">
    <source>
        <dbReference type="Pfam" id="PF01592"/>
    </source>
</evidence>
<dbReference type="CDD" id="cd06664">
    <property type="entry name" value="IscU_like"/>
    <property type="match status" value="1"/>
</dbReference>
<evidence type="ECO:0000313" key="2">
    <source>
        <dbReference type="EMBL" id="BBO78790.1"/>
    </source>
</evidence>
<dbReference type="SUPFAM" id="SSF82649">
    <property type="entry name" value="SufE/NifU"/>
    <property type="match status" value="1"/>
</dbReference>
<keyword evidence="3" id="KW-1185">Reference proteome</keyword>
<dbReference type="AlphaFoldDB" id="A0A5K7ZD97"/>
<dbReference type="GO" id="GO:0051536">
    <property type="term" value="F:iron-sulfur cluster binding"/>
    <property type="evidence" value="ECO:0007669"/>
    <property type="project" value="InterPro"/>
</dbReference>
<dbReference type="OrthoDB" id="5420473at2"/>
<dbReference type="Pfam" id="PF01592">
    <property type="entry name" value="NifU_N"/>
    <property type="match status" value="1"/>
</dbReference>